<dbReference type="Proteomes" id="UP001493487">
    <property type="component" value="Unassembled WGS sequence"/>
</dbReference>
<evidence type="ECO:0000313" key="2">
    <source>
        <dbReference type="EMBL" id="MEQ4484432.1"/>
    </source>
</evidence>
<dbReference type="Pfam" id="PF13649">
    <property type="entry name" value="Methyltransf_25"/>
    <property type="match status" value="1"/>
</dbReference>
<name>A0ABV1KY43_9BACL</name>
<dbReference type="GO" id="GO:0032259">
    <property type="term" value="P:methylation"/>
    <property type="evidence" value="ECO:0007669"/>
    <property type="project" value="UniProtKB-KW"/>
</dbReference>
<protein>
    <submittedName>
        <fullName evidence="2">Methyltransferase domain-containing protein</fullName>
    </submittedName>
</protein>
<organism evidence="2 3">
    <name type="scientific">Cohnella silvisoli</name>
    <dbReference type="NCBI Taxonomy" id="2873699"/>
    <lineage>
        <taxon>Bacteria</taxon>
        <taxon>Bacillati</taxon>
        <taxon>Bacillota</taxon>
        <taxon>Bacilli</taxon>
        <taxon>Bacillales</taxon>
        <taxon>Paenibacillaceae</taxon>
        <taxon>Cohnella</taxon>
    </lineage>
</organism>
<keyword evidence="3" id="KW-1185">Reference proteome</keyword>
<dbReference type="GO" id="GO:0008168">
    <property type="term" value="F:methyltransferase activity"/>
    <property type="evidence" value="ECO:0007669"/>
    <property type="project" value="UniProtKB-KW"/>
</dbReference>
<dbReference type="RefSeq" id="WP_232186961.1">
    <property type="nucleotide sequence ID" value="NZ_JAIOAP010000010.1"/>
</dbReference>
<dbReference type="SUPFAM" id="SSF53335">
    <property type="entry name" value="S-adenosyl-L-methionine-dependent methyltransferases"/>
    <property type="match status" value="1"/>
</dbReference>
<reference evidence="2 3" key="1">
    <citation type="journal article" date="2023" name="Genome Announc.">
        <title>Pan-Genome Analyses of the Genus Cohnella and Proposal of the Novel Species Cohnella silvisoli sp. nov., Isolated from Forest Soil.</title>
        <authorList>
            <person name="Wang C."/>
            <person name="Mao L."/>
            <person name="Bao G."/>
            <person name="Zhu H."/>
        </authorList>
    </citation>
    <scope>NUCLEOTIDE SEQUENCE [LARGE SCALE GENOMIC DNA]</scope>
    <source>
        <strain evidence="2 3">NL03-T5-1</strain>
    </source>
</reference>
<dbReference type="CDD" id="cd02440">
    <property type="entry name" value="AdoMet_MTases"/>
    <property type="match status" value="1"/>
</dbReference>
<proteinExistence type="predicted"/>
<keyword evidence="2" id="KW-0489">Methyltransferase</keyword>
<feature type="domain" description="Methyltransferase" evidence="1">
    <location>
        <begin position="50"/>
        <end position="145"/>
    </location>
</feature>
<evidence type="ECO:0000259" key="1">
    <source>
        <dbReference type="Pfam" id="PF13649"/>
    </source>
</evidence>
<dbReference type="EMBL" id="JASKHM010000011">
    <property type="protein sequence ID" value="MEQ4484432.1"/>
    <property type="molecule type" value="Genomic_DNA"/>
</dbReference>
<dbReference type="InterPro" id="IPR041698">
    <property type="entry name" value="Methyltransf_25"/>
</dbReference>
<keyword evidence="2" id="KW-0808">Transferase</keyword>
<dbReference type="Gene3D" id="3.40.50.150">
    <property type="entry name" value="Vaccinia Virus protein VP39"/>
    <property type="match status" value="1"/>
</dbReference>
<gene>
    <name evidence="2" type="ORF">QJS35_18700</name>
</gene>
<dbReference type="InterPro" id="IPR029063">
    <property type="entry name" value="SAM-dependent_MTases_sf"/>
</dbReference>
<sequence>MRIISREARIFLRKFMNHPKQIGSVVPSSRFLAESMVNAIPWHNVKAAAELGAGTGAITQYIAQRASKDAEVYLFEKDTKMRRQLKLEYPGFTCAANAANMLRILEGNGERHLDCILSGLPFYNFPQEVRDQLMEQIVGALKPGGLFVAFQYSLQMKKQMAKLFDIEKIKFVPLNFPPAFVYVCRKRLTIKGECDHADEQEYYSGRG</sequence>
<comment type="caution">
    <text evidence="2">The sequence shown here is derived from an EMBL/GenBank/DDBJ whole genome shotgun (WGS) entry which is preliminary data.</text>
</comment>
<accession>A0ABV1KY43</accession>
<evidence type="ECO:0000313" key="3">
    <source>
        <dbReference type="Proteomes" id="UP001493487"/>
    </source>
</evidence>